<comment type="caution">
    <text evidence="3">The sequence shown here is derived from an EMBL/GenBank/DDBJ whole genome shotgun (WGS) entry which is preliminary data.</text>
</comment>
<gene>
    <name evidence="3" type="ORF">H4O18_04625</name>
</gene>
<dbReference type="Proteomes" id="UP000618952">
    <property type="component" value="Unassembled WGS sequence"/>
</dbReference>
<name>A0ABR7QJN4_9FLAO</name>
<keyword evidence="1" id="KW-0472">Membrane</keyword>
<dbReference type="PANTHER" id="PTHR16255:SF1">
    <property type="entry name" value="REQUIRED FOR MEIOTIC NUCLEAR DIVISION PROTEIN 1 HOMOLOG"/>
    <property type="match status" value="1"/>
</dbReference>
<feature type="domain" description="DUF155" evidence="2">
    <location>
        <begin position="44"/>
        <end position="210"/>
    </location>
</feature>
<dbReference type="InterPro" id="IPR051624">
    <property type="entry name" value="RMD1/Sad1-interacting"/>
</dbReference>
<proteinExistence type="predicted"/>
<dbReference type="PANTHER" id="PTHR16255">
    <property type="entry name" value="REQUIRED FOR MEIOTIC NUCLEAR DIVISION PROTEIN 1 HOMOLOG"/>
    <property type="match status" value="1"/>
</dbReference>
<dbReference type="Pfam" id="PF02582">
    <property type="entry name" value="DUF155"/>
    <property type="match status" value="1"/>
</dbReference>
<accession>A0ABR7QJN4</accession>
<dbReference type="InterPro" id="IPR003734">
    <property type="entry name" value="DUF155"/>
</dbReference>
<keyword evidence="1" id="KW-0812">Transmembrane</keyword>
<evidence type="ECO:0000313" key="4">
    <source>
        <dbReference type="Proteomes" id="UP000618952"/>
    </source>
</evidence>
<dbReference type="RefSeq" id="WP_187581944.1">
    <property type="nucleotide sequence ID" value="NZ_JACLHY010000003.1"/>
</dbReference>
<evidence type="ECO:0000313" key="3">
    <source>
        <dbReference type="EMBL" id="MBC8767269.1"/>
    </source>
</evidence>
<protein>
    <submittedName>
        <fullName evidence="3">RMD1 family protein</fullName>
    </submittedName>
</protein>
<keyword evidence="1" id="KW-1133">Transmembrane helix</keyword>
<feature type="transmembrane region" description="Helical" evidence="1">
    <location>
        <begin position="239"/>
        <end position="258"/>
    </location>
</feature>
<organism evidence="3 4">
    <name type="scientific">Arenibacter arenosicollis</name>
    <dbReference type="NCBI Taxonomy" id="2762274"/>
    <lineage>
        <taxon>Bacteria</taxon>
        <taxon>Pseudomonadati</taxon>
        <taxon>Bacteroidota</taxon>
        <taxon>Flavobacteriia</taxon>
        <taxon>Flavobacteriales</taxon>
        <taxon>Flavobacteriaceae</taxon>
        <taxon>Arenibacter</taxon>
    </lineage>
</organism>
<sequence length="259" mass="30723">MFEVVAVHIASSINIRQCKSQLPLEIVFSDSDELYLKNGEKKFVYIFQYGLVSFFNHSEEEKDKILDALSKITKEYNIPQLTETIQVEIIEGRQQVAFDKVILPSFDSEFIRLVMLNTSQSVALDRYSEITQQLLEETNGHTQYLENKGKLNISGVRLKRFIGKVMNIKNQISENLYIFDEPDSTWENEQLDKLNMELKRTFDLKIRYRNIYERIGIIKENLELFKDIWDHRESSKLEWVIIILILVEVLDLFVFRLWR</sequence>
<dbReference type="EMBL" id="JACLHY010000003">
    <property type="protein sequence ID" value="MBC8767269.1"/>
    <property type="molecule type" value="Genomic_DNA"/>
</dbReference>
<keyword evidence="4" id="KW-1185">Reference proteome</keyword>
<evidence type="ECO:0000259" key="2">
    <source>
        <dbReference type="Pfam" id="PF02582"/>
    </source>
</evidence>
<evidence type="ECO:0000256" key="1">
    <source>
        <dbReference type="SAM" id="Phobius"/>
    </source>
</evidence>
<reference evidence="3 4" key="1">
    <citation type="submission" date="2020-08" db="EMBL/GenBank/DDBJ databases">
        <title>Arenibacter gaetbuli sp. nov., isolated from a sand dune.</title>
        <authorList>
            <person name="Park S."/>
            <person name="Yoon J.-H."/>
        </authorList>
    </citation>
    <scope>NUCLEOTIDE SEQUENCE [LARGE SCALE GENOMIC DNA]</scope>
    <source>
        <strain evidence="3 4">BSSL-BM3</strain>
    </source>
</reference>